<feature type="transmembrane region" description="Helical" evidence="21">
    <location>
        <begin position="54"/>
        <end position="71"/>
    </location>
</feature>
<evidence type="ECO:0000256" key="16">
    <source>
        <dbReference type="ARBA" id="ARBA00038053"/>
    </source>
</evidence>
<evidence type="ECO:0000256" key="13">
    <source>
        <dbReference type="ARBA" id="ARBA00023316"/>
    </source>
</evidence>
<evidence type="ECO:0000256" key="14">
    <source>
        <dbReference type="ARBA" id="ARBA00032370"/>
    </source>
</evidence>
<keyword evidence="7 21" id="KW-0812">Transmembrane</keyword>
<evidence type="ECO:0000313" key="22">
    <source>
        <dbReference type="EMBL" id="OBQ56203.1"/>
    </source>
</evidence>
<keyword evidence="13" id="KW-0961">Cell wall biogenesis/degradation</keyword>
<proteinExistence type="inferred from homology"/>
<dbReference type="OrthoDB" id="9768187at2"/>
<dbReference type="GO" id="GO:0032153">
    <property type="term" value="C:cell division site"/>
    <property type="evidence" value="ECO:0007669"/>
    <property type="project" value="TreeGrafter"/>
</dbReference>
<comment type="caution">
    <text evidence="22">The sequence shown here is derived from an EMBL/GenBank/DDBJ whole genome shotgun (WGS) entry which is preliminary data.</text>
</comment>
<evidence type="ECO:0000256" key="2">
    <source>
        <dbReference type="ARBA" id="ARBA00004752"/>
    </source>
</evidence>
<evidence type="ECO:0000256" key="8">
    <source>
        <dbReference type="ARBA" id="ARBA00022960"/>
    </source>
</evidence>
<evidence type="ECO:0000256" key="21">
    <source>
        <dbReference type="SAM" id="Phobius"/>
    </source>
</evidence>
<evidence type="ECO:0000256" key="9">
    <source>
        <dbReference type="ARBA" id="ARBA00022984"/>
    </source>
</evidence>
<evidence type="ECO:0000256" key="6">
    <source>
        <dbReference type="ARBA" id="ARBA00022679"/>
    </source>
</evidence>
<name>A0A1B7XL12_9BACT</name>
<dbReference type="Pfam" id="PF01098">
    <property type="entry name" value="FTSW_RODA_SPOVE"/>
    <property type="match status" value="1"/>
</dbReference>
<dbReference type="GO" id="GO:0008955">
    <property type="term" value="F:peptidoglycan glycosyltransferase activity"/>
    <property type="evidence" value="ECO:0007669"/>
    <property type="project" value="UniProtKB-EC"/>
</dbReference>
<dbReference type="AlphaFoldDB" id="A0A1B7XL12"/>
<keyword evidence="10 21" id="KW-1133">Transmembrane helix</keyword>
<dbReference type="GO" id="GO:0005886">
    <property type="term" value="C:plasma membrane"/>
    <property type="evidence" value="ECO:0007669"/>
    <property type="project" value="UniProtKB-SubCell"/>
</dbReference>
<evidence type="ECO:0000256" key="3">
    <source>
        <dbReference type="ARBA" id="ARBA00022475"/>
    </source>
</evidence>
<keyword evidence="23" id="KW-1185">Reference proteome</keyword>
<keyword evidence="4 22" id="KW-0132">Cell division</keyword>
<dbReference type="GO" id="GO:0071555">
    <property type="term" value="P:cell wall organization"/>
    <property type="evidence" value="ECO:0007669"/>
    <property type="project" value="UniProtKB-KW"/>
</dbReference>
<feature type="transmembrane region" description="Helical" evidence="21">
    <location>
        <begin position="77"/>
        <end position="98"/>
    </location>
</feature>
<dbReference type="Proteomes" id="UP000091979">
    <property type="component" value="Unassembled WGS sequence"/>
</dbReference>
<evidence type="ECO:0000256" key="20">
    <source>
        <dbReference type="ARBA" id="ARBA00049902"/>
    </source>
</evidence>
<evidence type="ECO:0000256" key="15">
    <source>
        <dbReference type="ARBA" id="ARBA00033270"/>
    </source>
</evidence>
<feature type="transmembrane region" description="Helical" evidence="21">
    <location>
        <begin position="110"/>
        <end position="131"/>
    </location>
</feature>
<comment type="catalytic activity">
    <reaction evidence="20">
        <text>[GlcNAc-(1-&gt;4)-Mur2Ac(oyl-L-Ala-gamma-D-Glu-L-Lys-D-Ala-D-Ala)](n)-di-trans,octa-cis-undecaprenyl diphosphate + beta-D-GlcNAc-(1-&gt;4)-Mur2Ac(oyl-L-Ala-gamma-D-Glu-L-Lys-D-Ala-D-Ala)-di-trans,octa-cis-undecaprenyl diphosphate = [GlcNAc-(1-&gt;4)-Mur2Ac(oyl-L-Ala-gamma-D-Glu-L-Lys-D-Ala-D-Ala)](n+1)-di-trans,octa-cis-undecaprenyl diphosphate + di-trans,octa-cis-undecaprenyl diphosphate + H(+)</text>
        <dbReference type="Rhea" id="RHEA:23708"/>
        <dbReference type="Rhea" id="RHEA-COMP:9602"/>
        <dbReference type="Rhea" id="RHEA-COMP:9603"/>
        <dbReference type="ChEBI" id="CHEBI:15378"/>
        <dbReference type="ChEBI" id="CHEBI:58405"/>
        <dbReference type="ChEBI" id="CHEBI:60033"/>
        <dbReference type="ChEBI" id="CHEBI:78435"/>
        <dbReference type="EC" id="2.4.99.28"/>
    </reaction>
</comment>
<dbReference type="RefSeq" id="WP_066852205.1">
    <property type="nucleotide sequence ID" value="NZ_JXMS01000003.1"/>
</dbReference>
<evidence type="ECO:0000313" key="23">
    <source>
        <dbReference type="Proteomes" id="UP000091979"/>
    </source>
</evidence>
<dbReference type="EC" id="2.4.99.28" evidence="19"/>
<comment type="subcellular location">
    <subcellularLocation>
        <location evidence="1">Cell membrane</location>
        <topology evidence="1">Multi-pass membrane protein</topology>
    </subcellularLocation>
</comment>
<dbReference type="GO" id="GO:0009252">
    <property type="term" value="P:peptidoglycan biosynthetic process"/>
    <property type="evidence" value="ECO:0007669"/>
    <property type="project" value="UniProtKB-KW"/>
</dbReference>
<keyword evidence="6" id="KW-0808">Transferase</keyword>
<dbReference type="PANTHER" id="PTHR30474">
    <property type="entry name" value="CELL CYCLE PROTEIN"/>
    <property type="match status" value="1"/>
</dbReference>
<comment type="pathway">
    <text evidence="2">Cell wall biogenesis; peptidoglycan biosynthesis.</text>
</comment>
<protein>
    <recommendedName>
        <fullName evidence="17">Probable peptidoglycan glycosyltransferase FtsW</fullName>
        <ecNumber evidence="19">2.4.99.28</ecNumber>
    </recommendedName>
    <alternativeName>
        <fullName evidence="18">Cell division protein FtsW</fullName>
    </alternativeName>
    <alternativeName>
        <fullName evidence="15">Cell wall polymerase</fullName>
    </alternativeName>
    <alternativeName>
        <fullName evidence="14">Peptidoglycan polymerase</fullName>
    </alternativeName>
</protein>
<evidence type="ECO:0000256" key="12">
    <source>
        <dbReference type="ARBA" id="ARBA00023306"/>
    </source>
</evidence>
<keyword evidence="5" id="KW-0328">Glycosyltransferase</keyword>
<evidence type="ECO:0000256" key="19">
    <source>
        <dbReference type="ARBA" id="ARBA00044770"/>
    </source>
</evidence>
<dbReference type="InterPro" id="IPR001182">
    <property type="entry name" value="FtsW/RodA"/>
</dbReference>
<keyword evidence="12" id="KW-0131">Cell cycle</keyword>
<feature type="transmembrane region" description="Helical" evidence="21">
    <location>
        <begin position="309"/>
        <end position="330"/>
    </location>
</feature>
<keyword evidence="11 21" id="KW-0472">Membrane</keyword>
<feature type="transmembrane region" description="Helical" evidence="21">
    <location>
        <begin position="151"/>
        <end position="182"/>
    </location>
</feature>
<evidence type="ECO:0000256" key="11">
    <source>
        <dbReference type="ARBA" id="ARBA00023136"/>
    </source>
</evidence>
<organism evidence="22 23">
    <name type="scientific">Halodesulfovibrio spirochaetisodalis</name>
    <dbReference type="NCBI Taxonomy" id="1560234"/>
    <lineage>
        <taxon>Bacteria</taxon>
        <taxon>Pseudomonadati</taxon>
        <taxon>Thermodesulfobacteriota</taxon>
        <taxon>Desulfovibrionia</taxon>
        <taxon>Desulfovibrionales</taxon>
        <taxon>Desulfovibrionaceae</taxon>
        <taxon>Halodesulfovibrio</taxon>
    </lineage>
</organism>
<evidence type="ECO:0000256" key="10">
    <source>
        <dbReference type="ARBA" id="ARBA00022989"/>
    </source>
</evidence>
<dbReference type="GO" id="GO:0008360">
    <property type="term" value="P:regulation of cell shape"/>
    <property type="evidence" value="ECO:0007669"/>
    <property type="project" value="UniProtKB-KW"/>
</dbReference>
<dbReference type="PATRIC" id="fig|1560234.3.peg.1945"/>
<dbReference type="InterPro" id="IPR013437">
    <property type="entry name" value="FtsW"/>
</dbReference>
<keyword evidence="8" id="KW-0133">Cell shape</keyword>
<feature type="transmembrane region" description="Helical" evidence="21">
    <location>
        <begin position="189"/>
        <end position="207"/>
    </location>
</feature>
<reference evidence="22 23" key="1">
    <citation type="submission" date="2015-01" db="EMBL/GenBank/DDBJ databases">
        <title>Desulfovibrio sp. JC271 draft genome sequence.</title>
        <authorList>
            <person name="Shivani Y."/>
            <person name="Subhash Y."/>
            <person name="Sasikala C."/>
            <person name="Ramana C.V."/>
        </authorList>
    </citation>
    <scope>NUCLEOTIDE SEQUENCE [LARGE SCALE GENOMIC DNA]</scope>
    <source>
        <strain evidence="22 23">JC271</strain>
    </source>
</reference>
<feature type="transmembrane region" description="Helical" evidence="21">
    <location>
        <begin position="276"/>
        <end position="297"/>
    </location>
</feature>
<dbReference type="EMBL" id="JXMS01000003">
    <property type="protein sequence ID" value="OBQ56203.1"/>
    <property type="molecule type" value="Genomic_DNA"/>
</dbReference>
<comment type="similarity">
    <text evidence="16">Belongs to the SEDS family. FtsW subfamily.</text>
</comment>
<evidence type="ECO:0000256" key="4">
    <source>
        <dbReference type="ARBA" id="ARBA00022618"/>
    </source>
</evidence>
<keyword evidence="3" id="KW-1003">Cell membrane</keyword>
<evidence type="ECO:0000256" key="7">
    <source>
        <dbReference type="ARBA" id="ARBA00022692"/>
    </source>
</evidence>
<dbReference type="GO" id="GO:0051301">
    <property type="term" value="P:cell division"/>
    <property type="evidence" value="ECO:0007669"/>
    <property type="project" value="UniProtKB-KW"/>
</dbReference>
<dbReference type="NCBIfam" id="TIGR02614">
    <property type="entry name" value="ftsW"/>
    <property type="match status" value="1"/>
</dbReference>
<gene>
    <name evidence="22" type="ORF">SP90_02465</name>
</gene>
<accession>A0A1B7XL12</accession>
<feature type="transmembrane region" description="Helical" evidence="21">
    <location>
        <begin position="14"/>
        <end position="33"/>
    </location>
</feature>
<dbReference type="GO" id="GO:0015648">
    <property type="term" value="F:lipid-linked peptidoglycan transporter activity"/>
    <property type="evidence" value="ECO:0007669"/>
    <property type="project" value="TreeGrafter"/>
</dbReference>
<evidence type="ECO:0000256" key="5">
    <source>
        <dbReference type="ARBA" id="ARBA00022676"/>
    </source>
</evidence>
<dbReference type="STRING" id="1560234.SP90_02465"/>
<dbReference type="PANTHER" id="PTHR30474:SF2">
    <property type="entry name" value="PEPTIDOGLYCAN GLYCOSYLTRANSFERASE FTSW-RELATED"/>
    <property type="match status" value="1"/>
</dbReference>
<evidence type="ECO:0000256" key="18">
    <source>
        <dbReference type="ARBA" id="ARBA00041418"/>
    </source>
</evidence>
<keyword evidence="9" id="KW-0573">Peptidoglycan synthesis</keyword>
<evidence type="ECO:0000256" key="17">
    <source>
        <dbReference type="ARBA" id="ARBA00041185"/>
    </source>
</evidence>
<evidence type="ECO:0000256" key="1">
    <source>
        <dbReference type="ARBA" id="ARBA00004651"/>
    </source>
</evidence>
<feature type="transmembrane region" description="Helical" evidence="21">
    <location>
        <begin position="342"/>
        <end position="363"/>
    </location>
</feature>
<sequence>MADNRQDTTISMDWILLIAVLCVLAFGLIMVLSSSGIMAERNFGSKYHFFQRQLMFAGIGLVIMGFCATLPKRLIYLLHYPLLALSICALIVTLTPLGVKVKGASRWISFGPFSVQPMEFAKISLVLYLSYFFSTKQELVKTFSKGVLPPFIITATLCGLLLLQPDFGGAAVLAALLFFMCWYGGTRPLYLGGSGLLALGAGYLLIVQSPYRFRRLLAFLDPFKDADSISYQLVQSLYAFGSGGFSGQGLGAGKQKLFYLPEAHNDFIMAVVGEELGFLGMSLFFILMGTILFRAFTVSYRQTELRDKFITFGLALIISLGAVLNLAVVMGAAPPKGIAMPFMSYGGSNLIAMLLCTGLLLNFSRTQVEREGRGRK</sequence>